<dbReference type="EMBL" id="JXTI01000021">
    <property type="protein sequence ID" value="KWX14853.1"/>
    <property type="molecule type" value="Genomic_DNA"/>
</dbReference>
<feature type="domain" description="Sec23/Sec24 trunk" evidence="4">
    <location>
        <begin position="279"/>
        <end position="516"/>
    </location>
</feature>
<dbReference type="GO" id="GO:0030127">
    <property type="term" value="C:COPII vesicle coat"/>
    <property type="evidence" value="ECO:0007669"/>
    <property type="project" value="InterPro"/>
</dbReference>
<dbReference type="Gene3D" id="2.60.40.1670">
    <property type="entry name" value="beta-sandwich domain of Sec23/24"/>
    <property type="match status" value="1"/>
</dbReference>
<dbReference type="AlphaFoldDB" id="A0A132NXT1"/>
<dbReference type="InterPro" id="IPR006896">
    <property type="entry name" value="Sec23/24_trunk_dom"/>
</dbReference>
<evidence type="ECO:0000256" key="2">
    <source>
        <dbReference type="SAM" id="MobiDB-lite"/>
    </source>
</evidence>
<evidence type="ECO:0000259" key="5">
    <source>
        <dbReference type="Pfam" id="PF08033"/>
    </source>
</evidence>
<dbReference type="Proteomes" id="UP000070089">
    <property type="component" value="Unassembled WGS sequence"/>
</dbReference>
<dbReference type="InterPro" id="IPR029006">
    <property type="entry name" value="ADF-H/Gelsolin-like_dom_sf"/>
</dbReference>
<dbReference type="Pfam" id="PF04810">
    <property type="entry name" value="zf-Sec23_Sec24"/>
    <property type="match status" value="1"/>
</dbReference>
<dbReference type="SUPFAM" id="SSF81995">
    <property type="entry name" value="beta-sandwich domain of Sec23/24"/>
    <property type="match status" value="1"/>
</dbReference>
<name>A0A132NXT1_GIAIN</name>
<dbReference type="GO" id="GO:0008270">
    <property type="term" value="F:zinc ion binding"/>
    <property type="evidence" value="ECO:0007669"/>
    <property type="project" value="InterPro"/>
</dbReference>
<feature type="domain" description="Zinc finger Sec23/Sec24-type" evidence="3">
    <location>
        <begin position="197"/>
        <end position="234"/>
    </location>
</feature>
<dbReference type="Pfam" id="PF04811">
    <property type="entry name" value="Sec23_trunk"/>
    <property type="match status" value="1"/>
</dbReference>
<organism evidence="6 7">
    <name type="scientific">Giardia duodenalis assemblage B</name>
    <dbReference type="NCBI Taxonomy" id="1394984"/>
    <lineage>
        <taxon>Eukaryota</taxon>
        <taxon>Metamonada</taxon>
        <taxon>Diplomonadida</taxon>
        <taxon>Hexamitidae</taxon>
        <taxon>Giardiinae</taxon>
        <taxon>Giardia</taxon>
    </lineage>
</organism>
<proteinExistence type="inferred from homology"/>
<evidence type="ECO:0000259" key="3">
    <source>
        <dbReference type="Pfam" id="PF04810"/>
    </source>
</evidence>
<dbReference type="SUPFAM" id="SSF81811">
    <property type="entry name" value="Helical domain of Sec23/24"/>
    <property type="match status" value="1"/>
</dbReference>
<dbReference type="VEuPathDB" id="GiardiaDB:QR46_1147"/>
<dbReference type="PANTHER" id="PTHR13803:SF4">
    <property type="entry name" value="SECRETORY 24CD, ISOFORM C"/>
    <property type="match status" value="1"/>
</dbReference>
<dbReference type="Gene3D" id="1.20.120.730">
    <property type="entry name" value="Sec23/Sec24 helical domain"/>
    <property type="match status" value="1"/>
</dbReference>
<dbReference type="Gene3D" id="3.40.20.10">
    <property type="entry name" value="Severin"/>
    <property type="match status" value="1"/>
</dbReference>
<dbReference type="SUPFAM" id="SSF53300">
    <property type="entry name" value="vWA-like"/>
    <property type="match status" value="1"/>
</dbReference>
<accession>A0A132NXT1</accession>
<sequence length="971" mass="105958">MSRRYPARRYPTQTTTDGVDAASSTPAPAMSVPLIPTVQGQVSSQPVYSGQPQPSIGAPPQQIAAVPLISVPPSQQQIFTQPGLSATLPQPSTGIASAPTATMQQPINYSEMPGSSVAYPNVNPAALFAPAEHPQSFTNNHIVTTPHYVKLTHTALPPSSHDLSSYALPVGMVIEPLGPADSPPPLVDFAAEFNIQPPRCQNCQAFINCYNTFTPDRVSSICCLCGHSTHLDHVYRASIDFSNPNSIGSNRVELTHEAYEVKATKNYAARANQTVTFRTYVFLIDVSPQAISSGLTSVACEACAEFIKLAITDSTENDRRIMLGIILFNTHMHYIIVKDAARYELYTVPMIDERFIPAPRDIIVSAKARGNALLNALQQVVSIFSQANTICPPTSNQKETGTTRDVCFGAALDAAYICISTIGGKILYFLSSLPSCGMGSLHASVHKRNGNLLFSSPGSHSKAFESGDIIKQLLTPDAKDSEFYIDLAVRSTINFVSIDAFLCPPAYVNLGTSSSATSSVAMGGFMDPATLAELSRCTSGRYNYYPDFNGNRDRVRLYSDILDVYQRYSALEACSRIRSSKEIDVAYTYGNIYQRQEGITQLAQYDEQSGYGCELVYRVKEIHAKTLYIQMSFLYTDEAGLRHIRCVTKPLAVVSNAGAISTAKGSSVVLYGSVDINAQVALLAKKLACVMRTNSEVTSSGNSTVMAIGTESTKYESVSGSLSSNQSYHGIIAGLFADLVVCLHNYRSLLNLQLDPLLKFIPEKMSLLPLFFYAMLRTHMMRPVNSKSARLEERVLSMMRIERGNVAATLNVLYPNIYHLRLDEASGQWAATKTRLSAECMVPGGIYFVEDVHALYLFFHHSVPLDVVSLFCKPNSQGGINMTEPLELLPLVDQEDIDSCLSSQNPLDLVSKLAALLREQRNSYLPIFPISAETKLVSAVMNCLIETRQGNQGYADFVRMLGNALGAKAVR</sequence>
<dbReference type="Gene3D" id="3.40.50.410">
    <property type="entry name" value="von Willebrand factor, type A domain"/>
    <property type="match status" value="1"/>
</dbReference>
<feature type="compositionally biased region" description="Polar residues" evidence="2">
    <location>
        <begin position="11"/>
        <end position="26"/>
    </location>
</feature>
<dbReference type="InterPro" id="IPR050550">
    <property type="entry name" value="SEC23_SEC24_subfamily"/>
</dbReference>
<comment type="caution">
    <text evidence="6">The sequence shown here is derived from an EMBL/GenBank/DDBJ whole genome shotgun (WGS) entry which is preliminary data.</text>
</comment>
<dbReference type="InterPro" id="IPR036174">
    <property type="entry name" value="Znf_Sec23_Sec24_sf"/>
</dbReference>
<dbReference type="GO" id="GO:0000149">
    <property type="term" value="F:SNARE binding"/>
    <property type="evidence" value="ECO:0007669"/>
    <property type="project" value="TreeGrafter"/>
</dbReference>
<evidence type="ECO:0000259" key="4">
    <source>
        <dbReference type="Pfam" id="PF04811"/>
    </source>
</evidence>
<reference evidence="6 7" key="1">
    <citation type="journal article" date="2015" name="Mol. Biochem. Parasitol.">
        <title>Identification of polymorphic genes for use in assemblage B genotyping assays through comparative genomics of multiple assemblage B Giardia duodenalis isolates.</title>
        <authorList>
            <person name="Wielinga C."/>
            <person name="Thompson R.C."/>
            <person name="Monis P."/>
            <person name="Ryan U."/>
        </authorList>
    </citation>
    <scope>NUCLEOTIDE SEQUENCE [LARGE SCALE GENOMIC DNA]</scope>
    <source>
        <strain evidence="6 7">BAH15c1</strain>
    </source>
</reference>
<dbReference type="Gene3D" id="2.30.30.380">
    <property type="entry name" value="Zn-finger domain of Sec23/24"/>
    <property type="match status" value="1"/>
</dbReference>
<evidence type="ECO:0000256" key="1">
    <source>
        <dbReference type="ARBA" id="ARBA00008334"/>
    </source>
</evidence>
<evidence type="ECO:0000313" key="7">
    <source>
        <dbReference type="Proteomes" id="UP000070089"/>
    </source>
</evidence>
<dbReference type="InterPro" id="IPR006895">
    <property type="entry name" value="Znf_Sec23_Sec24"/>
</dbReference>
<protein>
    <submittedName>
        <fullName evidence="6">Putative Sec23/Sec24 domain protein</fullName>
    </submittedName>
</protein>
<gene>
    <name evidence="6" type="ORF">QR46_1147</name>
</gene>
<dbReference type="InterPro" id="IPR036175">
    <property type="entry name" value="Sec23/24_helical_dom_sf"/>
</dbReference>
<feature type="region of interest" description="Disordered" evidence="2">
    <location>
        <begin position="1"/>
        <end position="26"/>
    </location>
</feature>
<dbReference type="GO" id="GO:0070971">
    <property type="term" value="C:endoplasmic reticulum exit site"/>
    <property type="evidence" value="ECO:0007669"/>
    <property type="project" value="TreeGrafter"/>
</dbReference>
<comment type="similarity">
    <text evidence="1">Belongs to the SEC23/SEC24 family. SEC24 subfamily.</text>
</comment>
<dbReference type="Pfam" id="PF08033">
    <property type="entry name" value="Sec23_BS"/>
    <property type="match status" value="1"/>
</dbReference>
<evidence type="ECO:0000313" key="6">
    <source>
        <dbReference type="EMBL" id="KWX14853.1"/>
    </source>
</evidence>
<dbReference type="GO" id="GO:0090110">
    <property type="term" value="P:COPII-coated vesicle cargo loading"/>
    <property type="evidence" value="ECO:0007669"/>
    <property type="project" value="TreeGrafter"/>
</dbReference>
<dbReference type="SUPFAM" id="SSF82919">
    <property type="entry name" value="Zn-finger domain of Sec23/24"/>
    <property type="match status" value="1"/>
</dbReference>
<dbReference type="OrthoDB" id="49016at2759"/>
<feature type="domain" description="Sec23/Sec24 beta-sandwich" evidence="5">
    <location>
        <begin position="571"/>
        <end position="653"/>
    </location>
</feature>
<dbReference type="PANTHER" id="PTHR13803">
    <property type="entry name" value="SEC24-RELATED PROTEIN"/>
    <property type="match status" value="1"/>
</dbReference>
<dbReference type="InterPro" id="IPR036465">
    <property type="entry name" value="vWFA_dom_sf"/>
</dbReference>
<dbReference type="GO" id="GO:0006886">
    <property type="term" value="P:intracellular protein transport"/>
    <property type="evidence" value="ECO:0007669"/>
    <property type="project" value="InterPro"/>
</dbReference>
<dbReference type="InterPro" id="IPR012990">
    <property type="entry name" value="Beta-sandwich_Sec23_24"/>
</dbReference>